<dbReference type="Gene3D" id="3.40.190.10">
    <property type="entry name" value="Periplasmic binding protein-like II"/>
    <property type="match status" value="2"/>
</dbReference>
<reference evidence="1 2" key="1">
    <citation type="submission" date="2024-07" db="EMBL/GenBank/DDBJ databases">
        <title>Section-level genome sequencing and comparative genomics of Aspergillus sections Usti and Cavernicolus.</title>
        <authorList>
            <consortium name="Lawrence Berkeley National Laboratory"/>
            <person name="Nybo J.L."/>
            <person name="Vesth T.C."/>
            <person name="Theobald S."/>
            <person name="Frisvad J.C."/>
            <person name="Larsen T.O."/>
            <person name="Kjaerboelling I."/>
            <person name="Rothschild-Mancinelli K."/>
            <person name="Lyhne E.K."/>
            <person name="Kogle M.E."/>
            <person name="Barry K."/>
            <person name="Clum A."/>
            <person name="Na H."/>
            <person name="Ledsgaard L."/>
            <person name="Lin J."/>
            <person name="Lipzen A."/>
            <person name="Kuo A."/>
            <person name="Riley R."/>
            <person name="Mondo S."/>
            <person name="Labutti K."/>
            <person name="Haridas S."/>
            <person name="Pangalinan J."/>
            <person name="Salamov A.A."/>
            <person name="Simmons B.A."/>
            <person name="Magnuson J.K."/>
            <person name="Chen J."/>
            <person name="Drula E."/>
            <person name="Henrissat B."/>
            <person name="Wiebenga A."/>
            <person name="Lubbers R.J."/>
            <person name="Gomes A.C."/>
            <person name="Makela M.R."/>
            <person name="Stajich J."/>
            <person name="Grigoriev I.V."/>
            <person name="Mortensen U.H."/>
            <person name="De Vries R.P."/>
            <person name="Baker S.E."/>
            <person name="Andersen M.R."/>
        </authorList>
    </citation>
    <scope>NUCLEOTIDE SEQUENCE [LARGE SCALE GENOMIC DNA]</scope>
    <source>
        <strain evidence="1 2">CBS 123904</strain>
    </source>
</reference>
<accession>A0ABR4K625</accession>
<dbReference type="SUPFAM" id="SSF53850">
    <property type="entry name" value="Periplasmic binding protein-like II"/>
    <property type="match status" value="1"/>
</dbReference>
<name>A0ABR4K625_9EURO</name>
<evidence type="ECO:0000313" key="2">
    <source>
        <dbReference type="Proteomes" id="UP001610446"/>
    </source>
</evidence>
<dbReference type="PANTHER" id="PTHR37945">
    <property type="entry name" value="EXTRACELLULAR TUNGSTATE BINDING PROTEIN"/>
    <property type="match status" value="1"/>
</dbReference>
<dbReference type="EMBL" id="JBFXLU010000054">
    <property type="protein sequence ID" value="KAL2847762.1"/>
    <property type="molecule type" value="Genomic_DNA"/>
</dbReference>
<dbReference type="PANTHER" id="PTHR37945:SF1">
    <property type="entry name" value="EXTRACELLULAR TUNGSTATE BINDING PROTEIN"/>
    <property type="match status" value="1"/>
</dbReference>
<evidence type="ECO:0008006" key="3">
    <source>
        <dbReference type="Google" id="ProtNLM"/>
    </source>
</evidence>
<proteinExistence type="predicted"/>
<dbReference type="Proteomes" id="UP001610446">
    <property type="component" value="Unassembled WGS sequence"/>
</dbReference>
<comment type="caution">
    <text evidence="1">The sequence shown here is derived from an EMBL/GenBank/DDBJ whole genome shotgun (WGS) entry which is preliminary data.</text>
</comment>
<evidence type="ECO:0000313" key="1">
    <source>
        <dbReference type="EMBL" id="KAL2847762.1"/>
    </source>
</evidence>
<gene>
    <name evidence="1" type="ORF">BJY01DRAFT_164291</name>
</gene>
<dbReference type="InterPro" id="IPR052738">
    <property type="entry name" value="ABC-Tungstate_binding"/>
</dbReference>
<keyword evidence="2" id="KW-1185">Reference proteome</keyword>
<organism evidence="1 2">
    <name type="scientific">Aspergillus pseudoustus</name>
    <dbReference type="NCBI Taxonomy" id="1810923"/>
    <lineage>
        <taxon>Eukaryota</taxon>
        <taxon>Fungi</taxon>
        <taxon>Dikarya</taxon>
        <taxon>Ascomycota</taxon>
        <taxon>Pezizomycotina</taxon>
        <taxon>Eurotiomycetes</taxon>
        <taxon>Eurotiomycetidae</taxon>
        <taxon>Eurotiales</taxon>
        <taxon>Aspergillaceae</taxon>
        <taxon>Aspergillus</taxon>
        <taxon>Aspergillus subgen. Nidulantes</taxon>
    </lineage>
</organism>
<protein>
    <recommendedName>
        <fullName evidence="3">PBP domain-containing protein</fullName>
    </recommendedName>
</protein>
<sequence length="310" mass="33369">MAAQVGRSAVQQHGPIASAPKEIYGDGPVLFRIGNGGAGGTGLIAALATDYLSQRGPSFPGSIEWICNHSRNTQIALLHGYIDLALTYEREQEEISVSEGWATPEGCVFHDHFCLAGPRDDPAGIRGVKSVVEAFDCIAARKALFHSRSDGSATMWKERGIWQRCHRRPWADNAGWYIQSPCIPSEAVARADAEGAYLLCDRSTLLTQTAKGAVANLAVFLEPTDAWHELMNSCYALTSPATPKETAHEVGLFLGYLKSPRGRRVVAEYGAERAGLPLFATLGEGYARSPLVGGQSKNKRWATGGKAAKL</sequence>